<evidence type="ECO:0000256" key="2">
    <source>
        <dbReference type="ARBA" id="ARBA00034247"/>
    </source>
</evidence>
<dbReference type="PROSITE" id="PS50887">
    <property type="entry name" value="GGDEF"/>
    <property type="match status" value="1"/>
</dbReference>
<dbReference type="Gene3D" id="3.30.70.270">
    <property type="match status" value="1"/>
</dbReference>
<dbReference type="NCBIfam" id="TIGR00254">
    <property type="entry name" value="GGDEF"/>
    <property type="match status" value="1"/>
</dbReference>
<dbReference type="Pfam" id="PF00990">
    <property type="entry name" value="GGDEF"/>
    <property type="match status" value="1"/>
</dbReference>
<comment type="catalytic activity">
    <reaction evidence="2">
        <text>2 GTP = 3',3'-c-di-GMP + 2 diphosphate</text>
        <dbReference type="Rhea" id="RHEA:24898"/>
        <dbReference type="ChEBI" id="CHEBI:33019"/>
        <dbReference type="ChEBI" id="CHEBI:37565"/>
        <dbReference type="ChEBI" id="CHEBI:58805"/>
        <dbReference type="EC" id="2.7.7.65"/>
    </reaction>
</comment>
<dbReference type="InterPro" id="IPR029787">
    <property type="entry name" value="Nucleotide_cyclase"/>
</dbReference>
<reference evidence="4 5" key="1">
    <citation type="submission" date="2022-02" db="EMBL/GenBank/DDBJ databases">
        <title>Genome analysis of Beneficial Microorganisms for Coral consortium from Pocillopora damicornis.</title>
        <authorList>
            <person name="Rosado P.M."/>
            <person name="Cardoso P.M."/>
            <person name="Rosado J.G."/>
            <person name="Schultz J."/>
            <person name="Rocha U."/>
            <person name="Costa T.K."/>
            <person name="Peixoto R.S."/>
        </authorList>
    </citation>
    <scope>NUCLEOTIDE SEQUENCE [LARGE SCALE GENOMIC DNA]</scope>
    <source>
        <strain evidence="4 5">BMC5</strain>
    </source>
</reference>
<dbReference type="InterPro" id="IPR050469">
    <property type="entry name" value="Diguanylate_Cyclase"/>
</dbReference>
<proteinExistence type="predicted"/>
<dbReference type="GeneID" id="29846930"/>
<sequence length="320" mass="36697">MAGYPYTSLHDLALKDIEWERWQRLVNSIAALFNSPVAFINQASNKGIEVLVASELPTTHYSPGGSASIETNVYCHKVVRSNSPLYVKDASKTNEWDNNPEVTEDNYVSYLVYPIHWPDGKCFGTLCVMDTSPTNYKQPFLEMLEVLRDVISSDLAHLYKESELKIESRLDPLTEIHNRRGFEEAFIQFQKLGNRLNRAAQLLFIDLNNFKKINDTLGHNAGDEVLKRFANVLRSCIRKTDLLCRWGGDEFVIILNNEDKVAQKEFIERIKEKQENDFKNYGYKEICFSVGAVEVVPNINCDLAQLLHKADNIMYSCKKD</sequence>
<dbReference type="InterPro" id="IPR043128">
    <property type="entry name" value="Rev_trsase/Diguanyl_cyclase"/>
</dbReference>
<dbReference type="Proteomes" id="UP001156974">
    <property type="component" value="Unassembled WGS sequence"/>
</dbReference>
<dbReference type="Pfam" id="PF01590">
    <property type="entry name" value="GAF"/>
    <property type="match status" value="1"/>
</dbReference>
<dbReference type="EC" id="2.7.7.65" evidence="1"/>
<dbReference type="SUPFAM" id="SSF55781">
    <property type="entry name" value="GAF domain-like"/>
    <property type="match status" value="1"/>
</dbReference>
<dbReference type="SUPFAM" id="SSF55073">
    <property type="entry name" value="Nucleotide cyclase"/>
    <property type="match status" value="1"/>
</dbReference>
<dbReference type="PANTHER" id="PTHR45138">
    <property type="entry name" value="REGULATORY COMPONENTS OF SENSORY TRANSDUCTION SYSTEM"/>
    <property type="match status" value="1"/>
</dbReference>
<comment type="caution">
    <text evidence="4">The sequence shown here is derived from an EMBL/GenBank/DDBJ whole genome shotgun (WGS) entry which is preliminary data.</text>
</comment>
<name>A0ABT6U6N3_9GAMM</name>
<gene>
    <name evidence="4" type="ORF">MKZ47_16880</name>
</gene>
<protein>
    <recommendedName>
        <fullName evidence="1">diguanylate cyclase</fullName>
        <ecNumber evidence="1">2.7.7.65</ecNumber>
    </recommendedName>
</protein>
<dbReference type="PANTHER" id="PTHR45138:SF9">
    <property type="entry name" value="DIGUANYLATE CYCLASE DGCM-RELATED"/>
    <property type="match status" value="1"/>
</dbReference>
<evidence type="ECO:0000259" key="3">
    <source>
        <dbReference type="PROSITE" id="PS50887"/>
    </source>
</evidence>
<accession>A0ABT6U6N3</accession>
<dbReference type="EMBL" id="JAKUMG010000012">
    <property type="protein sequence ID" value="MDI4670748.1"/>
    <property type="molecule type" value="Genomic_DNA"/>
</dbReference>
<dbReference type="CDD" id="cd01949">
    <property type="entry name" value="GGDEF"/>
    <property type="match status" value="1"/>
</dbReference>
<keyword evidence="5" id="KW-1185">Reference proteome</keyword>
<dbReference type="SMART" id="SM00267">
    <property type="entry name" value="GGDEF"/>
    <property type="match status" value="1"/>
</dbReference>
<feature type="domain" description="GGDEF" evidence="3">
    <location>
        <begin position="198"/>
        <end position="320"/>
    </location>
</feature>
<evidence type="ECO:0000256" key="1">
    <source>
        <dbReference type="ARBA" id="ARBA00012528"/>
    </source>
</evidence>
<dbReference type="InterPro" id="IPR029016">
    <property type="entry name" value="GAF-like_dom_sf"/>
</dbReference>
<dbReference type="Gene3D" id="3.30.450.40">
    <property type="match status" value="1"/>
</dbReference>
<dbReference type="InterPro" id="IPR000160">
    <property type="entry name" value="GGDEF_dom"/>
</dbReference>
<dbReference type="InterPro" id="IPR003018">
    <property type="entry name" value="GAF"/>
</dbReference>
<evidence type="ECO:0000313" key="5">
    <source>
        <dbReference type="Proteomes" id="UP001156974"/>
    </source>
</evidence>
<organism evidence="4 5">
    <name type="scientific">Pseudoalteromonas shioyasakiensis</name>
    <dbReference type="NCBI Taxonomy" id="1190813"/>
    <lineage>
        <taxon>Bacteria</taxon>
        <taxon>Pseudomonadati</taxon>
        <taxon>Pseudomonadota</taxon>
        <taxon>Gammaproteobacteria</taxon>
        <taxon>Alteromonadales</taxon>
        <taxon>Pseudoalteromonadaceae</taxon>
        <taxon>Pseudoalteromonas</taxon>
    </lineage>
</organism>
<evidence type="ECO:0000313" key="4">
    <source>
        <dbReference type="EMBL" id="MDI4670748.1"/>
    </source>
</evidence>
<dbReference type="RefSeq" id="WP_062565903.1">
    <property type="nucleotide sequence ID" value="NZ_JAKUMG010000012.1"/>
</dbReference>